<sequence>MKYANIYLGVLTTLLLASCKHNETKTTENKAQAIAVNVTKVESSQANKEVSVSGNVDGSTTVRLGFLVAGRINFISSREGQNIGKGQLVATIEPTNYKIAKDLSDVQVNQVSDEFNRLKIMRDRNSISESDFSKVNFTLQQAKLQQQLQQKNLTDTKLYSPISGVLIKKLGEVGEIIGTGNPLLVISDIRKVKVLAYIPEGELHLIKLGQVADVTVSALDKTFKGRVTEVGSAADATSRAFTIKIEVDNPGLLIRPGMIAEARIKTNVSAQRVLLPLEIINHDLDNQEFVYVVDHAQNKAFKRKISIGKVADNQVEVVSGLNVGDVVVSAGQNKLSDGSLITIK</sequence>
<evidence type="ECO:0000259" key="4">
    <source>
        <dbReference type="Pfam" id="PF25917"/>
    </source>
</evidence>
<feature type="domain" description="Multidrug resistance protein MdtA-like barrel-sandwich hybrid" evidence="4">
    <location>
        <begin position="63"/>
        <end position="184"/>
    </location>
</feature>
<dbReference type="SUPFAM" id="SSF111369">
    <property type="entry name" value="HlyD-like secretion proteins"/>
    <property type="match status" value="1"/>
</dbReference>
<dbReference type="Proteomes" id="UP001236507">
    <property type="component" value="Unassembled WGS sequence"/>
</dbReference>
<proteinExistence type="inferred from homology"/>
<dbReference type="InterPro" id="IPR006143">
    <property type="entry name" value="RND_pump_MFP"/>
</dbReference>
<dbReference type="Pfam" id="PF25954">
    <property type="entry name" value="Beta-barrel_RND_2"/>
    <property type="match status" value="1"/>
</dbReference>
<evidence type="ECO:0000313" key="8">
    <source>
        <dbReference type="Proteomes" id="UP001236507"/>
    </source>
</evidence>
<organism evidence="7 8">
    <name type="scientific">Flectobacillus roseus</name>
    <dbReference type="NCBI Taxonomy" id="502259"/>
    <lineage>
        <taxon>Bacteria</taxon>
        <taxon>Pseudomonadati</taxon>
        <taxon>Bacteroidota</taxon>
        <taxon>Cytophagia</taxon>
        <taxon>Cytophagales</taxon>
        <taxon>Flectobacillaceae</taxon>
        <taxon>Flectobacillus</taxon>
    </lineage>
</organism>
<dbReference type="PROSITE" id="PS51257">
    <property type="entry name" value="PROKAR_LIPOPROTEIN"/>
    <property type="match status" value="1"/>
</dbReference>
<dbReference type="InterPro" id="IPR058625">
    <property type="entry name" value="MdtA-like_BSH"/>
</dbReference>
<accession>A0ABT6YDT5</accession>
<dbReference type="InterPro" id="IPR058792">
    <property type="entry name" value="Beta-barrel_RND_2"/>
</dbReference>
<dbReference type="Pfam" id="PF25917">
    <property type="entry name" value="BSH_RND"/>
    <property type="match status" value="1"/>
</dbReference>
<dbReference type="PANTHER" id="PTHR30469:SF20">
    <property type="entry name" value="EFFLUX RND TRANSPORTER PERIPLASMIC ADAPTOR SUBUNIT"/>
    <property type="match status" value="1"/>
</dbReference>
<dbReference type="PANTHER" id="PTHR30469">
    <property type="entry name" value="MULTIDRUG RESISTANCE PROTEIN MDTA"/>
    <property type="match status" value="1"/>
</dbReference>
<dbReference type="NCBIfam" id="TIGR01730">
    <property type="entry name" value="RND_mfp"/>
    <property type="match status" value="1"/>
</dbReference>
<protein>
    <submittedName>
        <fullName evidence="7">Efflux RND transporter periplasmic adaptor subunit</fullName>
    </submittedName>
</protein>
<dbReference type="Pfam" id="PF25967">
    <property type="entry name" value="RND-MFP_C"/>
    <property type="match status" value="1"/>
</dbReference>
<evidence type="ECO:0000259" key="5">
    <source>
        <dbReference type="Pfam" id="PF25954"/>
    </source>
</evidence>
<comment type="caution">
    <text evidence="7">The sequence shown here is derived from an EMBL/GenBank/DDBJ whole genome shotgun (WGS) entry which is preliminary data.</text>
</comment>
<dbReference type="RefSeq" id="WP_283346117.1">
    <property type="nucleotide sequence ID" value="NZ_JASHIF010000022.1"/>
</dbReference>
<reference evidence="7 8" key="1">
    <citation type="submission" date="2023-05" db="EMBL/GenBank/DDBJ databases">
        <title>Novel species of genus Flectobacillus isolated from stream in China.</title>
        <authorList>
            <person name="Lu H."/>
        </authorList>
    </citation>
    <scope>NUCLEOTIDE SEQUENCE [LARGE SCALE GENOMIC DNA]</scope>
    <source>
        <strain evidence="7 8">KCTC 42575</strain>
    </source>
</reference>
<feature type="domain" description="CusB-like beta-barrel" evidence="5">
    <location>
        <begin position="194"/>
        <end position="266"/>
    </location>
</feature>
<evidence type="ECO:0000256" key="3">
    <source>
        <dbReference type="ARBA" id="ARBA00022448"/>
    </source>
</evidence>
<evidence type="ECO:0000256" key="1">
    <source>
        <dbReference type="ARBA" id="ARBA00004196"/>
    </source>
</evidence>
<dbReference type="InterPro" id="IPR058627">
    <property type="entry name" value="MdtA-like_C"/>
</dbReference>
<evidence type="ECO:0000256" key="2">
    <source>
        <dbReference type="ARBA" id="ARBA00009477"/>
    </source>
</evidence>
<evidence type="ECO:0000259" key="6">
    <source>
        <dbReference type="Pfam" id="PF25967"/>
    </source>
</evidence>
<keyword evidence="8" id="KW-1185">Reference proteome</keyword>
<dbReference type="Gene3D" id="2.40.420.20">
    <property type="match status" value="1"/>
</dbReference>
<name>A0ABT6YDT5_9BACT</name>
<dbReference type="Gene3D" id="2.40.30.170">
    <property type="match status" value="1"/>
</dbReference>
<evidence type="ECO:0000313" key="7">
    <source>
        <dbReference type="EMBL" id="MDI9861755.1"/>
    </source>
</evidence>
<comment type="similarity">
    <text evidence="2">Belongs to the membrane fusion protein (MFP) (TC 8.A.1) family.</text>
</comment>
<dbReference type="EMBL" id="JASHIF010000022">
    <property type="protein sequence ID" value="MDI9861755.1"/>
    <property type="molecule type" value="Genomic_DNA"/>
</dbReference>
<feature type="domain" description="Multidrug resistance protein MdtA-like C-terminal permuted SH3" evidence="6">
    <location>
        <begin position="273"/>
        <end position="330"/>
    </location>
</feature>
<dbReference type="Gene3D" id="2.40.50.100">
    <property type="match status" value="1"/>
</dbReference>
<comment type="subcellular location">
    <subcellularLocation>
        <location evidence="1">Cell envelope</location>
    </subcellularLocation>
</comment>
<gene>
    <name evidence="7" type="ORF">QM524_21220</name>
</gene>
<keyword evidence="3" id="KW-0813">Transport</keyword>